<proteinExistence type="predicted"/>
<reference evidence="1" key="1">
    <citation type="submission" date="2023-03" db="EMBL/GenBank/DDBJ databases">
        <title>Massive genome expansion in bonnet fungi (Mycena s.s.) driven by repeated elements and novel gene families across ecological guilds.</title>
        <authorList>
            <consortium name="Lawrence Berkeley National Laboratory"/>
            <person name="Harder C.B."/>
            <person name="Miyauchi S."/>
            <person name="Viragh M."/>
            <person name="Kuo A."/>
            <person name="Thoen E."/>
            <person name="Andreopoulos B."/>
            <person name="Lu D."/>
            <person name="Skrede I."/>
            <person name="Drula E."/>
            <person name="Henrissat B."/>
            <person name="Morin E."/>
            <person name="Kohler A."/>
            <person name="Barry K."/>
            <person name="LaButti K."/>
            <person name="Morin E."/>
            <person name="Salamov A."/>
            <person name="Lipzen A."/>
            <person name="Mereny Z."/>
            <person name="Hegedus B."/>
            <person name="Baldrian P."/>
            <person name="Stursova M."/>
            <person name="Weitz H."/>
            <person name="Taylor A."/>
            <person name="Grigoriev I.V."/>
            <person name="Nagy L.G."/>
            <person name="Martin F."/>
            <person name="Kauserud H."/>
        </authorList>
    </citation>
    <scope>NUCLEOTIDE SEQUENCE</scope>
    <source>
        <strain evidence="1">CBHHK067</strain>
    </source>
</reference>
<evidence type="ECO:0000313" key="1">
    <source>
        <dbReference type="EMBL" id="KAJ7695031.1"/>
    </source>
</evidence>
<gene>
    <name evidence="1" type="ORF">B0H17DRAFT_1198742</name>
</gene>
<dbReference type="EMBL" id="JARKIE010000039">
    <property type="protein sequence ID" value="KAJ7695031.1"/>
    <property type="molecule type" value="Genomic_DNA"/>
</dbReference>
<dbReference type="AlphaFoldDB" id="A0AAD7DM59"/>
<accession>A0AAD7DM59</accession>
<protein>
    <submittedName>
        <fullName evidence="1">Uncharacterized protein</fullName>
    </submittedName>
</protein>
<dbReference type="Proteomes" id="UP001221757">
    <property type="component" value="Unassembled WGS sequence"/>
</dbReference>
<organism evidence="1 2">
    <name type="scientific">Mycena rosella</name>
    <name type="common">Pink bonnet</name>
    <name type="synonym">Agaricus rosellus</name>
    <dbReference type="NCBI Taxonomy" id="1033263"/>
    <lineage>
        <taxon>Eukaryota</taxon>
        <taxon>Fungi</taxon>
        <taxon>Dikarya</taxon>
        <taxon>Basidiomycota</taxon>
        <taxon>Agaricomycotina</taxon>
        <taxon>Agaricomycetes</taxon>
        <taxon>Agaricomycetidae</taxon>
        <taxon>Agaricales</taxon>
        <taxon>Marasmiineae</taxon>
        <taxon>Mycenaceae</taxon>
        <taxon>Mycena</taxon>
    </lineage>
</organism>
<keyword evidence="2" id="KW-1185">Reference proteome</keyword>
<comment type="caution">
    <text evidence="1">The sequence shown here is derived from an EMBL/GenBank/DDBJ whole genome shotgun (WGS) entry which is preliminary data.</text>
</comment>
<sequence length="143" mass="15938">MDQVRKVAERLCTADELALLPDLPDVCLNRSFHKKGIQQAFLSFAEDGVPYSLWIHGVFPSFDGSEPDFTIPPLDTDKLPCMKGLGDVKNRCIKWPMRHLCVPDWFYPRLARLTVKLMNRDKAAAAATSGSISKTKSTQAADS</sequence>
<evidence type="ECO:0000313" key="2">
    <source>
        <dbReference type="Proteomes" id="UP001221757"/>
    </source>
</evidence>
<name>A0AAD7DM59_MYCRO</name>